<accession>A0A699YUN3</accession>
<reference evidence="1 2" key="1">
    <citation type="submission" date="2020-02" db="EMBL/GenBank/DDBJ databases">
        <title>Draft genome sequence of Haematococcus lacustris strain NIES-144.</title>
        <authorList>
            <person name="Morimoto D."/>
            <person name="Nakagawa S."/>
            <person name="Yoshida T."/>
            <person name="Sawayama S."/>
        </authorList>
    </citation>
    <scope>NUCLEOTIDE SEQUENCE [LARGE SCALE GENOMIC DNA]</scope>
    <source>
        <strain evidence="1 2">NIES-144</strain>
    </source>
</reference>
<feature type="non-terminal residue" evidence="1">
    <location>
        <position position="1"/>
    </location>
</feature>
<gene>
    <name evidence="1" type="ORF">HaLaN_09916</name>
</gene>
<dbReference type="AlphaFoldDB" id="A0A699YUN3"/>
<dbReference type="Proteomes" id="UP000485058">
    <property type="component" value="Unassembled WGS sequence"/>
</dbReference>
<protein>
    <submittedName>
        <fullName evidence="1">Uncharacterized protein</fullName>
    </submittedName>
</protein>
<evidence type="ECO:0000313" key="2">
    <source>
        <dbReference type="Proteomes" id="UP000485058"/>
    </source>
</evidence>
<sequence length="33" mass="3557">MKSVWASKAHTIQSELEAQQAEVTQLEGGVDKG</sequence>
<evidence type="ECO:0000313" key="1">
    <source>
        <dbReference type="EMBL" id="GFH13947.1"/>
    </source>
</evidence>
<dbReference type="EMBL" id="BLLF01000670">
    <property type="protein sequence ID" value="GFH13947.1"/>
    <property type="molecule type" value="Genomic_DNA"/>
</dbReference>
<keyword evidence="2" id="KW-1185">Reference proteome</keyword>
<proteinExistence type="predicted"/>
<comment type="caution">
    <text evidence="1">The sequence shown here is derived from an EMBL/GenBank/DDBJ whole genome shotgun (WGS) entry which is preliminary data.</text>
</comment>
<name>A0A699YUN3_HAELA</name>
<organism evidence="1 2">
    <name type="scientific">Haematococcus lacustris</name>
    <name type="common">Green alga</name>
    <name type="synonym">Haematococcus pluvialis</name>
    <dbReference type="NCBI Taxonomy" id="44745"/>
    <lineage>
        <taxon>Eukaryota</taxon>
        <taxon>Viridiplantae</taxon>
        <taxon>Chlorophyta</taxon>
        <taxon>core chlorophytes</taxon>
        <taxon>Chlorophyceae</taxon>
        <taxon>CS clade</taxon>
        <taxon>Chlamydomonadales</taxon>
        <taxon>Haematococcaceae</taxon>
        <taxon>Haematococcus</taxon>
    </lineage>
</organism>